<organism evidence="2 3">
    <name type="scientific">Caerostris extrusa</name>
    <name type="common">Bark spider</name>
    <name type="synonym">Caerostris bankana</name>
    <dbReference type="NCBI Taxonomy" id="172846"/>
    <lineage>
        <taxon>Eukaryota</taxon>
        <taxon>Metazoa</taxon>
        <taxon>Ecdysozoa</taxon>
        <taxon>Arthropoda</taxon>
        <taxon>Chelicerata</taxon>
        <taxon>Arachnida</taxon>
        <taxon>Araneae</taxon>
        <taxon>Araneomorphae</taxon>
        <taxon>Entelegynae</taxon>
        <taxon>Araneoidea</taxon>
        <taxon>Araneidae</taxon>
        <taxon>Caerostris</taxon>
    </lineage>
</organism>
<comment type="caution">
    <text evidence="2">The sequence shown here is derived from an EMBL/GenBank/DDBJ whole genome shotgun (WGS) entry which is preliminary data.</text>
</comment>
<dbReference type="Proteomes" id="UP001054945">
    <property type="component" value="Unassembled WGS sequence"/>
</dbReference>
<proteinExistence type="predicted"/>
<feature type="region of interest" description="Disordered" evidence="1">
    <location>
        <begin position="1"/>
        <end position="41"/>
    </location>
</feature>
<reference evidence="2 3" key="1">
    <citation type="submission" date="2021-06" db="EMBL/GenBank/DDBJ databases">
        <title>Caerostris extrusa draft genome.</title>
        <authorList>
            <person name="Kono N."/>
            <person name="Arakawa K."/>
        </authorList>
    </citation>
    <scope>NUCLEOTIDE SEQUENCE [LARGE SCALE GENOMIC DNA]</scope>
</reference>
<protein>
    <submittedName>
        <fullName evidence="2">Uncharacterized protein</fullName>
    </submittedName>
</protein>
<evidence type="ECO:0000256" key="1">
    <source>
        <dbReference type="SAM" id="MobiDB-lite"/>
    </source>
</evidence>
<accession>A0AAV4Y237</accession>
<evidence type="ECO:0000313" key="2">
    <source>
        <dbReference type="EMBL" id="GIZ01050.1"/>
    </source>
</evidence>
<evidence type="ECO:0000313" key="3">
    <source>
        <dbReference type="Proteomes" id="UP001054945"/>
    </source>
</evidence>
<dbReference type="EMBL" id="BPLR01018620">
    <property type="protein sequence ID" value="GIZ01050.1"/>
    <property type="molecule type" value="Genomic_DNA"/>
</dbReference>
<sequence>MHMHMATYERKGGGINTRHSRSISHQNQRKESSLTTFSFGRRQGTQNGTYYIDIKRSALPTPLAFSSCCHKHLTFFFFHRRNLSKKIDKKRERTAPLGKVRIKKLYDAIKKKTAIPTDFGEISRFPRLPLPATTFRCTPRHGAFFCRWGRCVPAPPWPYTWEKTR</sequence>
<gene>
    <name evidence="2" type="ORF">CEXT_531401</name>
</gene>
<keyword evidence="3" id="KW-1185">Reference proteome</keyword>
<dbReference type="AlphaFoldDB" id="A0AAV4Y237"/>
<name>A0AAV4Y237_CAEEX</name>